<keyword evidence="3" id="KW-1185">Reference proteome</keyword>
<organism evidence="2 3">
    <name type="scientific">Sphaerobolus stellatus (strain SS14)</name>
    <dbReference type="NCBI Taxonomy" id="990650"/>
    <lineage>
        <taxon>Eukaryota</taxon>
        <taxon>Fungi</taxon>
        <taxon>Dikarya</taxon>
        <taxon>Basidiomycota</taxon>
        <taxon>Agaricomycotina</taxon>
        <taxon>Agaricomycetes</taxon>
        <taxon>Phallomycetidae</taxon>
        <taxon>Geastrales</taxon>
        <taxon>Sphaerobolaceae</taxon>
        <taxon>Sphaerobolus</taxon>
    </lineage>
</organism>
<dbReference type="OrthoDB" id="3256800at2759"/>
<gene>
    <name evidence="2" type="ORF">M422DRAFT_269388</name>
</gene>
<dbReference type="EMBL" id="KN837287">
    <property type="protein sequence ID" value="KIJ29209.1"/>
    <property type="molecule type" value="Genomic_DNA"/>
</dbReference>
<accession>A0A0C9U4K9</accession>
<feature type="transmembrane region" description="Helical" evidence="1">
    <location>
        <begin position="129"/>
        <end position="152"/>
    </location>
</feature>
<name>A0A0C9U4K9_SPHS4</name>
<feature type="transmembrane region" description="Helical" evidence="1">
    <location>
        <begin position="62"/>
        <end position="82"/>
    </location>
</feature>
<keyword evidence="1" id="KW-1133">Transmembrane helix</keyword>
<reference evidence="2 3" key="1">
    <citation type="submission" date="2014-06" db="EMBL/GenBank/DDBJ databases">
        <title>Evolutionary Origins and Diversification of the Mycorrhizal Mutualists.</title>
        <authorList>
            <consortium name="DOE Joint Genome Institute"/>
            <consortium name="Mycorrhizal Genomics Consortium"/>
            <person name="Kohler A."/>
            <person name="Kuo A."/>
            <person name="Nagy L.G."/>
            <person name="Floudas D."/>
            <person name="Copeland A."/>
            <person name="Barry K.W."/>
            <person name="Cichocki N."/>
            <person name="Veneault-Fourrey C."/>
            <person name="LaButti K."/>
            <person name="Lindquist E.A."/>
            <person name="Lipzen A."/>
            <person name="Lundell T."/>
            <person name="Morin E."/>
            <person name="Murat C."/>
            <person name="Riley R."/>
            <person name="Ohm R."/>
            <person name="Sun H."/>
            <person name="Tunlid A."/>
            <person name="Henrissat B."/>
            <person name="Grigoriev I.V."/>
            <person name="Hibbett D.S."/>
            <person name="Martin F."/>
        </authorList>
    </citation>
    <scope>NUCLEOTIDE SEQUENCE [LARGE SCALE GENOMIC DNA]</scope>
    <source>
        <strain evidence="2 3">SS14</strain>
    </source>
</reference>
<sequence>MRIWAVYKSQKILVANGILIILGLAAMGLVEGLSYRHLDPSNFHINTHICGPLNLPSYVYTFWIPPIILETVAFLLVLYKALEYYRSGVPKDWATARFMKAMTRYSVTYFLIVLVVYLGNFIIWKHLPIPAYELLLPLTFALPSIAGNRMLLNLRAIFYRTHSLIPGQEMLGMRVINESDRGVIIKAQEGFNEFASFFGEERRGKDIFLPSVMPPSNIINSITTEVQVEDYVDI</sequence>
<protein>
    <submittedName>
        <fullName evidence="2">Uncharacterized protein</fullName>
    </submittedName>
</protein>
<evidence type="ECO:0000313" key="2">
    <source>
        <dbReference type="EMBL" id="KIJ29209.1"/>
    </source>
</evidence>
<dbReference type="HOGENOM" id="CLU_1185674_0_0_1"/>
<feature type="transmembrane region" description="Helical" evidence="1">
    <location>
        <begin position="103"/>
        <end position="123"/>
    </location>
</feature>
<keyword evidence="1" id="KW-0472">Membrane</keyword>
<keyword evidence="1" id="KW-0812">Transmembrane</keyword>
<feature type="transmembrane region" description="Helical" evidence="1">
    <location>
        <begin position="12"/>
        <end position="30"/>
    </location>
</feature>
<evidence type="ECO:0000256" key="1">
    <source>
        <dbReference type="SAM" id="Phobius"/>
    </source>
</evidence>
<evidence type="ECO:0000313" key="3">
    <source>
        <dbReference type="Proteomes" id="UP000054279"/>
    </source>
</evidence>
<dbReference type="AlphaFoldDB" id="A0A0C9U4K9"/>
<proteinExistence type="predicted"/>
<dbReference type="Proteomes" id="UP000054279">
    <property type="component" value="Unassembled WGS sequence"/>
</dbReference>